<keyword evidence="1" id="KW-0812">Transmembrane</keyword>
<evidence type="ECO:0000256" key="1">
    <source>
        <dbReference type="SAM" id="Phobius"/>
    </source>
</evidence>
<protein>
    <submittedName>
        <fullName evidence="2">Uncharacterized protein</fullName>
    </submittedName>
</protein>
<proteinExistence type="predicted"/>
<dbReference type="AlphaFoldDB" id="A0AAD1TSC1"/>
<reference evidence="2" key="1">
    <citation type="submission" date="2022-03" db="EMBL/GenBank/DDBJ databases">
        <authorList>
            <person name="Alioto T."/>
            <person name="Alioto T."/>
            <person name="Gomez Garrido J."/>
        </authorList>
    </citation>
    <scope>NUCLEOTIDE SEQUENCE</scope>
</reference>
<feature type="transmembrane region" description="Helical" evidence="1">
    <location>
        <begin position="49"/>
        <end position="71"/>
    </location>
</feature>
<feature type="non-terminal residue" evidence="2">
    <location>
        <position position="1"/>
    </location>
</feature>
<keyword evidence="1" id="KW-1133">Transmembrane helix</keyword>
<dbReference type="EMBL" id="CAKOES020001057">
    <property type="protein sequence ID" value="CAH2330715.1"/>
    <property type="molecule type" value="Genomic_DNA"/>
</dbReference>
<organism evidence="2 3">
    <name type="scientific">Pelobates cultripes</name>
    <name type="common">Western spadefoot toad</name>
    <dbReference type="NCBI Taxonomy" id="61616"/>
    <lineage>
        <taxon>Eukaryota</taxon>
        <taxon>Metazoa</taxon>
        <taxon>Chordata</taxon>
        <taxon>Craniata</taxon>
        <taxon>Vertebrata</taxon>
        <taxon>Euteleostomi</taxon>
        <taxon>Amphibia</taxon>
        <taxon>Batrachia</taxon>
        <taxon>Anura</taxon>
        <taxon>Pelobatoidea</taxon>
        <taxon>Pelobatidae</taxon>
        <taxon>Pelobates</taxon>
    </lineage>
</organism>
<name>A0AAD1TSC1_PELCU</name>
<keyword evidence="3" id="KW-1185">Reference proteome</keyword>
<feature type="non-terminal residue" evidence="2">
    <location>
        <position position="92"/>
    </location>
</feature>
<evidence type="ECO:0000313" key="3">
    <source>
        <dbReference type="Proteomes" id="UP001295444"/>
    </source>
</evidence>
<keyword evidence="1" id="KW-0472">Membrane</keyword>
<evidence type="ECO:0000313" key="2">
    <source>
        <dbReference type="EMBL" id="CAH2330715.1"/>
    </source>
</evidence>
<dbReference type="Proteomes" id="UP001295444">
    <property type="component" value="Unassembled WGS sequence"/>
</dbReference>
<sequence length="92" mass="10648">LYRSLARSQRSLYVNLCFFYRRSALYRSLTCSQRSLARSLAVLLARSLYVSLYVCIACCMSHSLAVCKSLLPLHSVLYRSLYRRSHARLLAH</sequence>
<accession>A0AAD1TSC1</accession>
<gene>
    <name evidence="2" type="ORF">PECUL_23A030096</name>
</gene>
<comment type="caution">
    <text evidence="2">The sequence shown here is derived from an EMBL/GenBank/DDBJ whole genome shotgun (WGS) entry which is preliminary data.</text>
</comment>